<protein>
    <submittedName>
        <fullName evidence="2">PilZ domain-containing protein</fullName>
    </submittedName>
</protein>
<feature type="domain" description="PilZ" evidence="1">
    <location>
        <begin position="3"/>
        <end position="91"/>
    </location>
</feature>
<reference evidence="2" key="1">
    <citation type="submission" date="2020-03" db="EMBL/GenBank/DDBJ databases">
        <title>Draft sequencing of Paenibacilllus sp. S3N08.</title>
        <authorList>
            <person name="Kim D.-U."/>
        </authorList>
    </citation>
    <scope>NUCLEOTIDE SEQUENCE</scope>
    <source>
        <strain evidence="2">S3N08</strain>
    </source>
</reference>
<evidence type="ECO:0000313" key="3">
    <source>
        <dbReference type="Proteomes" id="UP001165962"/>
    </source>
</evidence>
<dbReference type="Proteomes" id="UP001165962">
    <property type="component" value="Unassembled WGS sequence"/>
</dbReference>
<comment type="caution">
    <text evidence="2">The sequence shown here is derived from an EMBL/GenBank/DDBJ whole genome shotgun (WGS) entry which is preliminary data.</text>
</comment>
<sequence>MDRREHKRIDIDPMEMVFEEIEGSCGTYKQVSIFIEEVSLQGIRFTTNVEFLTDELIHFHLPSMDVRSLLTGRISWKMEKDTHYQYGLKFLTQ</sequence>
<keyword evidence="3" id="KW-1185">Reference proteome</keyword>
<organism evidence="2 3">
    <name type="scientific">Paenibacillus agricola</name>
    <dbReference type="NCBI Taxonomy" id="2716264"/>
    <lineage>
        <taxon>Bacteria</taxon>
        <taxon>Bacillati</taxon>
        <taxon>Bacillota</taxon>
        <taxon>Bacilli</taxon>
        <taxon>Bacillales</taxon>
        <taxon>Paenibacillaceae</taxon>
        <taxon>Paenibacillus</taxon>
    </lineage>
</organism>
<evidence type="ECO:0000259" key="1">
    <source>
        <dbReference type="Pfam" id="PF07238"/>
    </source>
</evidence>
<name>A0ABX0JIW6_9BACL</name>
<dbReference type="InterPro" id="IPR009875">
    <property type="entry name" value="PilZ_domain"/>
</dbReference>
<proteinExistence type="predicted"/>
<dbReference type="EMBL" id="JAAOIW010000035">
    <property type="protein sequence ID" value="NHN35425.1"/>
    <property type="molecule type" value="Genomic_DNA"/>
</dbReference>
<dbReference type="Pfam" id="PF07238">
    <property type="entry name" value="PilZ"/>
    <property type="match status" value="1"/>
</dbReference>
<evidence type="ECO:0000313" key="2">
    <source>
        <dbReference type="EMBL" id="NHN35425.1"/>
    </source>
</evidence>
<dbReference type="RefSeq" id="WP_166158245.1">
    <property type="nucleotide sequence ID" value="NZ_JAAOIW010000035.1"/>
</dbReference>
<accession>A0ABX0JIW6</accession>
<gene>
    <name evidence="2" type="ORF">G9U52_37645</name>
</gene>